<gene>
    <name evidence="1" type="ORF">GCM10007362_35880</name>
</gene>
<reference evidence="2" key="1">
    <citation type="journal article" date="2019" name="Int. J. Syst. Evol. Microbiol.">
        <title>The Global Catalogue of Microorganisms (GCM) 10K type strain sequencing project: providing services to taxonomists for standard genome sequencing and annotation.</title>
        <authorList>
            <consortium name="The Broad Institute Genomics Platform"/>
            <consortium name="The Broad Institute Genome Sequencing Center for Infectious Disease"/>
            <person name="Wu L."/>
            <person name="Ma J."/>
        </authorList>
    </citation>
    <scope>NUCLEOTIDE SEQUENCE [LARGE SCALE GENOMIC DNA]</scope>
    <source>
        <strain evidence="2">CCM 8702</strain>
    </source>
</reference>
<dbReference type="Proteomes" id="UP000605427">
    <property type="component" value="Unassembled WGS sequence"/>
</dbReference>
<dbReference type="RefSeq" id="WP_172245998.1">
    <property type="nucleotide sequence ID" value="NZ_BMDD01000004.1"/>
</dbReference>
<sequence length="164" mass="18719">MSESLKGQHAGEASADERIRLSIPVGMLLENCRSGGFSDDEIAEMLNARDYSKLPERVREPEMEFAERFATAEEMGEDWERALYEGYTFKFLHVGALRRLLHFRHGLAVERDYVQDELDLRGVPLTEEEAEELQATIVRQWAVEPEQGEGAKPGTYRVGLKFRG</sequence>
<name>A0ABQ2A270_9BACL</name>
<evidence type="ECO:0000313" key="2">
    <source>
        <dbReference type="Proteomes" id="UP000605427"/>
    </source>
</evidence>
<dbReference type="EMBL" id="BMDD01000004">
    <property type="protein sequence ID" value="GGH83281.1"/>
    <property type="molecule type" value="Genomic_DNA"/>
</dbReference>
<evidence type="ECO:0000313" key="1">
    <source>
        <dbReference type="EMBL" id="GGH83281.1"/>
    </source>
</evidence>
<protein>
    <submittedName>
        <fullName evidence="1">Uncharacterized protein</fullName>
    </submittedName>
</protein>
<accession>A0ABQ2A270</accession>
<comment type="caution">
    <text evidence="1">The sequence shown here is derived from an EMBL/GenBank/DDBJ whole genome shotgun (WGS) entry which is preliminary data.</text>
</comment>
<keyword evidence="2" id="KW-1185">Reference proteome</keyword>
<organism evidence="1 2">
    <name type="scientific">Saccharibacillus endophyticus</name>
    <dbReference type="NCBI Taxonomy" id="2060666"/>
    <lineage>
        <taxon>Bacteria</taxon>
        <taxon>Bacillati</taxon>
        <taxon>Bacillota</taxon>
        <taxon>Bacilli</taxon>
        <taxon>Bacillales</taxon>
        <taxon>Paenibacillaceae</taxon>
        <taxon>Saccharibacillus</taxon>
    </lineage>
</organism>
<proteinExistence type="predicted"/>